<comment type="caution">
    <text evidence="1">The sequence shown here is derived from an EMBL/GenBank/DDBJ whole genome shotgun (WGS) entry which is preliminary data.</text>
</comment>
<organism evidence="1 2">
    <name type="scientific">Marasmius crinis-equi</name>
    <dbReference type="NCBI Taxonomy" id="585013"/>
    <lineage>
        <taxon>Eukaryota</taxon>
        <taxon>Fungi</taxon>
        <taxon>Dikarya</taxon>
        <taxon>Basidiomycota</taxon>
        <taxon>Agaricomycotina</taxon>
        <taxon>Agaricomycetes</taxon>
        <taxon>Agaricomycetidae</taxon>
        <taxon>Agaricales</taxon>
        <taxon>Marasmiineae</taxon>
        <taxon>Marasmiaceae</taxon>
        <taxon>Marasmius</taxon>
    </lineage>
</organism>
<keyword evidence="2" id="KW-1185">Reference proteome</keyword>
<reference evidence="1 2" key="1">
    <citation type="submission" date="2024-02" db="EMBL/GenBank/DDBJ databases">
        <title>A draft genome for the cacao thread blight pathogen Marasmius crinis-equi.</title>
        <authorList>
            <person name="Cohen S.P."/>
            <person name="Baruah I.K."/>
            <person name="Amoako-Attah I."/>
            <person name="Bukari Y."/>
            <person name="Meinhardt L.W."/>
            <person name="Bailey B.A."/>
        </authorList>
    </citation>
    <scope>NUCLEOTIDE SEQUENCE [LARGE SCALE GENOMIC DNA]</scope>
    <source>
        <strain evidence="1 2">GH-76</strain>
    </source>
</reference>
<gene>
    <name evidence="1" type="ORF">V5O48_010868</name>
</gene>
<evidence type="ECO:0000313" key="1">
    <source>
        <dbReference type="EMBL" id="KAL0571086.1"/>
    </source>
</evidence>
<dbReference type="EMBL" id="JBAHYK010000824">
    <property type="protein sequence ID" value="KAL0571086.1"/>
    <property type="molecule type" value="Genomic_DNA"/>
</dbReference>
<dbReference type="Proteomes" id="UP001465976">
    <property type="component" value="Unassembled WGS sequence"/>
</dbReference>
<evidence type="ECO:0000313" key="2">
    <source>
        <dbReference type="Proteomes" id="UP001465976"/>
    </source>
</evidence>
<accession>A0ABR3F755</accession>
<feature type="non-terminal residue" evidence="1">
    <location>
        <position position="1"/>
    </location>
</feature>
<protein>
    <submittedName>
        <fullName evidence="1">Uncharacterized protein</fullName>
    </submittedName>
</protein>
<sequence>IDGPLRPSPHLLSGVIPEFRDSLAEWRYYLNHRGSSRFEPPDLFLCCLADLAIQDLNGLQGRDRDLILHVAAPAKAYGFRFLLGRLWHNVWYLNGLHCETSYNWATFRPDGTVLDGQEAHYMQSRLAAAWKAQEKELTAELTARARVEAMEERNGYNRSQVRLKNTRKATYLIVLPN</sequence>
<name>A0ABR3F755_9AGAR</name>
<proteinExistence type="predicted"/>